<keyword evidence="2" id="KW-0378">Hydrolase</keyword>
<keyword evidence="3" id="KW-1185">Reference proteome</keyword>
<feature type="domain" description="Peptidoglycan binding-like" evidence="1">
    <location>
        <begin position="51"/>
        <end position="94"/>
    </location>
</feature>
<dbReference type="InterPro" id="IPR036366">
    <property type="entry name" value="PGBDSf"/>
</dbReference>
<dbReference type="GO" id="GO:0016787">
    <property type="term" value="F:hydrolase activity"/>
    <property type="evidence" value="ECO:0007669"/>
    <property type="project" value="UniProtKB-KW"/>
</dbReference>
<evidence type="ECO:0000313" key="3">
    <source>
        <dbReference type="Proteomes" id="UP000560069"/>
    </source>
</evidence>
<proteinExistence type="predicted"/>
<reference evidence="2 3" key="1">
    <citation type="submission" date="2020-07" db="EMBL/GenBank/DDBJ databases">
        <title>Sequencing the genomes of 1000 actinobacteria strains.</title>
        <authorList>
            <person name="Klenk H.-P."/>
        </authorList>
    </citation>
    <scope>NUCLEOTIDE SEQUENCE [LARGE SCALE GENOMIC DNA]</scope>
    <source>
        <strain evidence="2 3">DSM 15664</strain>
    </source>
</reference>
<dbReference type="RefSeq" id="WP_179443093.1">
    <property type="nucleotide sequence ID" value="NZ_BAAALK010000020.1"/>
</dbReference>
<evidence type="ECO:0000313" key="2">
    <source>
        <dbReference type="EMBL" id="NYJ18169.1"/>
    </source>
</evidence>
<protein>
    <submittedName>
        <fullName evidence="2">Peptidoglycan hydrolase-like protein with peptidoglycan-binding domain</fullName>
    </submittedName>
</protein>
<organism evidence="2 3">
    <name type="scientific">Nesterenkonia sandarakina</name>
    <dbReference type="NCBI Taxonomy" id="272918"/>
    <lineage>
        <taxon>Bacteria</taxon>
        <taxon>Bacillati</taxon>
        <taxon>Actinomycetota</taxon>
        <taxon>Actinomycetes</taxon>
        <taxon>Micrococcales</taxon>
        <taxon>Micrococcaceae</taxon>
        <taxon>Nesterenkonia</taxon>
    </lineage>
</organism>
<name>A0A7Z0J4S1_9MICC</name>
<dbReference type="SUPFAM" id="SSF47090">
    <property type="entry name" value="PGBD-like"/>
    <property type="match status" value="1"/>
</dbReference>
<sequence length="297" mass="30909">MIGINQFSGIVRQVNPGQRQNGDIAYLVDNKAVRIIESEEPFWRDLTTGTTGADVEAVQSFLSTEGYLEAEPSGTYDSTTAQAVTAWQSDLGVPTGDGAIQLGEIVAVDRTPLAIELGEQIQVGSQLSGGEEAMTATTGDREFVLNVTSEQARQIPADSTVEITHGEHRFEAVVDEVAESGSEGAGGLVEYSLTSPTQDRICGEYCDTLPAGEEITLRSSVIVSPPVEGVSVPAAAVRTDTDGATYVSSPDGDILVEVIGSGQGLVILEGLEEGTPVKVFASSTPGVSSDSSGPGEQ</sequence>
<dbReference type="InterPro" id="IPR036365">
    <property type="entry name" value="PGBD-like_sf"/>
</dbReference>
<dbReference type="AlphaFoldDB" id="A0A7Z0J4S1"/>
<dbReference type="EMBL" id="JACCFQ010000002">
    <property type="protein sequence ID" value="NYJ18169.1"/>
    <property type="molecule type" value="Genomic_DNA"/>
</dbReference>
<comment type="caution">
    <text evidence="2">The sequence shown here is derived from an EMBL/GenBank/DDBJ whole genome shotgun (WGS) entry which is preliminary data.</text>
</comment>
<dbReference type="Pfam" id="PF01471">
    <property type="entry name" value="PG_binding_1"/>
    <property type="match status" value="1"/>
</dbReference>
<accession>A0A7Z0J4S1</accession>
<dbReference type="InterPro" id="IPR002477">
    <property type="entry name" value="Peptidoglycan-bd-like"/>
</dbReference>
<evidence type="ECO:0000259" key="1">
    <source>
        <dbReference type="Pfam" id="PF01471"/>
    </source>
</evidence>
<gene>
    <name evidence="2" type="ORF">HNR11_002759</name>
</gene>
<dbReference type="Proteomes" id="UP000560069">
    <property type="component" value="Unassembled WGS sequence"/>
</dbReference>
<dbReference type="Gene3D" id="1.10.101.10">
    <property type="entry name" value="PGBD-like superfamily/PGBD"/>
    <property type="match status" value="1"/>
</dbReference>